<comment type="caution">
    <text evidence="1">The sequence shown here is derived from an EMBL/GenBank/DDBJ whole genome shotgun (WGS) entry which is preliminary data.</text>
</comment>
<keyword evidence="2" id="KW-1185">Reference proteome</keyword>
<organism evidence="1 2">
    <name type="scientific">Vermiconidia calcicola</name>
    <dbReference type="NCBI Taxonomy" id="1690605"/>
    <lineage>
        <taxon>Eukaryota</taxon>
        <taxon>Fungi</taxon>
        <taxon>Dikarya</taxon>
        <taxon>Ascomycota</taxon>
        <taxon>Pezizomycotina</taxon>
        <taxon>Dothideomycetes</taxon>
        <taxon>Dothideomycetidae</taxon>
        <taxon>Mycosphaerellales</taxon>
        <taxon>Extremaceae</taxon>
        <taxon>Vermiconidia</taxon>
    </lineage>
</organism>
<evidence type="ECO:0000313" key="1">
    <source>
        <dbReference type="EMBL" id="KAK3720866.1"/>
    </source>
</evidence>
<gene>
    <name evidence="1" type="ORF">LTR37_003529</name>
</gene>
<reference evidence="1" key="1">
    <citation type="submission" date="2023-07" db="EMBL/GenBank/DDBJ databases">
        <title>Black Yeasts Isolated from many extreme environments.</title>
        <authorList>
            <person name="Coleine C."/>
            <person name="Stajich J.E."/>
            <person name="Selbmann L."/>
        </authorList>
    </citation>
    <scope>NUCLEOTIDE SEQUENCE</scope>
    <source>
        <strain evidence="1">CCFEE 5714</strain>
    </source>
</reference>
<evidence type="ECO:0000313" key="2">
    <source>
        <dbReference type="Proteomes" id="UP001281147"/>
    </source>
</evidence>
<sequence length="186" mass="20850">MARTYLDQRRNAIPTEPSNTMRTAAADAVFGTYELVEKIILALPPEDILLAAKVNKATFTVTEDSSAIRNRLYASRYLSLHNDQPVNTDSWFVFFDFSCATLLIRRLGEVEVICLIYTRAQSGLKIVAGRNRSISFEVIVGGAQRIQFRGLALQTIEVSSVHVARNTDVVGYLDRYRPPPKQLIEA</sequence>
<dbReference type="EMBL" id="JAUTXU010000020">
    <property type="protein sequence ID" value="KAK3720866.1"/>
    <property type="molecule type" value="Genomic_DNA"/>
</dbReference>
<protein>
    <submittedName>
        <fullName evidence="1">Uncharacterized protein</fullName>
    </submittedName>
</protein>
<accession>A0ACC3NPN2</accession>
<proteinExistence type="predicted"/>
<dbReference type="Proteomes" id="UP001281147">
    <property type="component" value="Unassembled WGS sequence"/>
</dbReference>
<name>A0ACC3NPN2_9PEZI</name>